<evidence type="ECO:0000256" key="1">
    <source>
        <dbReference type="ARBA" id="ARBA00022553"/>
    </source>
</evidence>
<evidence type="ECO:0000256" key="3">
    <source>
        <dbReference type="PROSITE-ProRule" id="PRU00169"/>
    </source>
</evidence>
<feature type="domain" description="Response regulatory" evidence="5">
    <location>
        <begin position="16"/>
        <end position="134"/>
    </location>
</feature>
<dbReference type="GO" id="GO:0006355">
    <property type="term" value="P:regulation of DNA-templated transcription"/>
    <property type="evidence" value="ECO:0007669"/>
    <property type="project" value="InterPro"/>
</dbReference>
<dbReference type="InterPro" id="IPR058245">
    <property type="entry name" value="NreC/VraR/RcsB-like_REC"/>
</dbReference>
<dbReference type="InterPro" id="IPR011006">
    <property type="entry name" value="CheY-like_superfamily"/>
</dbReference>
<dbReference type="Gene3D" id="3.40.50.2300">
    <property type="match status" value="1"/>
</dbReference>
<keyword evidence="1 3" id="KW-0597">Phosphoprotein</keyword>
<dbReference type="CDD" id="cd17535">
    <property type="entry name" value="REC_NarL-like"/>
    <property type="match status" value="1"/>
</dbReference>
<reference evidence="6 7" key="1">
    <citation type="submission" date="2016-04" db="EMBL/GenBank/DDBJ databases">
        <title>Complete genome sequence of natural rubber-degrading, novel Gram-negative bacterium, Rhizobacter gummiphilus strain NS21.</title>
        <authorList>
            <person name="Tabata M."/>
            <person name="Kasai D."/>
            <person name="Fukuda M."/>
        </authorList>
    </citation>
    <scope>NUCLEOTIDE SEQUENCE [LARGE SCALE GENOMIC DNA]</scope>
    <source>
        <strain evidence="6 7">NS21</strain>
    </source>
</reference>
<keyword evidence="2" id="KW-0238">DNA-binding</keyword>
<dbReference type="InterPro" id="IPR001789">
    <property type="entry name" value="Sig_transdc_resp-reg_receiver"/>
</dbReference>
<dbReference type="PRINTS" id="PR00038">
    <property type="entry name" value="HTHLUXR"/>
</dbReference>
<keyword evidence="7" id="KW-1185">Reference proteome</keyword>
<dbReference type="SUPFAM" id="SSF46894">
    <property type="entry name" value="C-terminal effector domain of the bipartite response regulators"/>
    <property type="match status" value="1"/>
</dbReference>
<evidence type="ECO:0000259" key="4">
    <source>
        <dbReference type="PROSITE" id="PS50043"/>
    </source>
</evidence>
<dbReference type="InterPro" id="IPR016032">
    <property type="entry name" value="Sig_transdc_resp-reg_C-effctor"/>
</dbReference>
<dbReference type="PROSITE" id="PS50043">
    <property type="entry name" value="HTH_LUXR_2"/>
    <property type="match status" value="1"/>
</dbReference>
<dbReference type="PANTHER" id="PTHR45566:SF1">
    <property type="entry name" value="HTH-TYPE TRANSCRIPTIONAL REGULATOR YHJB-RELATED"/>
    <property type="match status" value="1"/>
</dbReference>
<sequence>MPDRLASTDAADAPLKVLVVDDHALLRVGIVTSLRSIEHVNLRLFEAGNLSDAIDIYRNEPDIALVLLDLNMPDSKGLQGLKQFVETFPLAKVAVISGTQDEFVIGHVRALGAVGYVTKGQDARAMSDIVLGLLGRPVPNELGGARFPRFPNSSRYDRVAELGPRHLEILELVLSGCSNQEISTATGLSLGTIKNYVSTILLALDVKSRSHLISLFR</sequence>
<dbReference type="GO" id="GO:0000160">
    <property type="term" value="P:phosphorelay signal transduction system"/>
    <property type="evidence" value="ECO:0007669"/>
    <property type="project" value="InterPro"/>
</dbReference>
<dbReference type="InterPro" id="IPR000792">
    <property type="entry name" value="Tscrpt_reg_LuxR_C"/>
</dbReference>
<dbReference type="AlphaFoldDB" id="A0A1W6L944"/>
<feature type="modified residue" description="4-aspartylphosphate" evidence="3">
    <location>
        <position position="69"/>
    </location>
</feature>
<evidence type="ECO:0000313" key="7">
    <source>
        <dbReference type="Proteomes" id="UP000193427"/>
    </source>
</evidence>
<dbReference type="EMBL" id="CP015118">
    <property type="protein sequence ID" value="ARN20687.1"/>
    <property type="molecule type" value="Genomic_DNA"/>
</dbReference>
<name>A0A1W6L944_9BURK</name>
<dbReference type="CDD" id="cd06170">
    <property type="entry name" value="LuxR_C_like"/>
    <property type="match status" value="1"/>
</dbReference>
<evidence type="ECO:0008006" key="8">
    <source>
        <dbReference type="Google" id="ProtNLM"/>
    </source>
</evidence>
<dbReference type="SMART" id="SM00421">
    <property type="entry name" value="HTH_LUXR"/>
    <property type="match status" value="1"/>
</dbReference>
<dbReference type="STRING" id="946333.A4W93_12705"/>
<dbReference type="Pfam" id="PF00072">
    <property type="entry name" value="Response_reg"/>
    <property type="match status" value="1"/>
</dbReference>
<dbReference type="GO" id="GO:0003677">
    <property type="term" value="F:DNA binding"/>
    <property type="evidence" value="ECO:0007669"/>
    <property type="project" value="UniProtKB-KW"/>
</dbReference>
<proteinExistence type="predicted"/>
<feature type="domain" description="HTH luxR-type" evidence="4">
    <location>
        <begin position="155"/>
        <end position="217"/>
    </location>
</feature>
<dbReference type="InterPro" id="IPR051015">
    <property type="entry name" value="EvgA-like"/>
</dbReference>
<dbReference type="PANTHER" id="PTHR45566">
    <property type="entry name" value="HTH-TYPE TRANSCRIPTIONAL REGULATOR YHJB-RELATED"/>
    <property type="match status" value="1"/>
</dbReference>
<accession>A0A1W6L944</accession>
<protein>
    <recommendedName>
        <fullName evidence="8">DNA-binding response regulator</fullName>
    </recommendedName>
</protein>
<evidence type="ECO:0000259" key="5">
    <source>
        <dbReference type="PROSITE" id="PS50110"/>
    </source>
</evidence>
<dbReference type="Proteomes" id="UP000193427">
    <property type="component" value="Chromosome"/>
</dbReference>
<organism evidence="6 7">
    <name type="scientific">Piscinibacter gummiphilus</name>
    <dbReference type="NCBI Taxonomy" id="946333"/>
    <lineage>
        <taxon>Bacteria</taxon>
        <taxon>Pseudomonadati</taxon>
        <taxon>Pseudomonadota</taxon>
        <taxon>Betaproteobacteria</taxon>
        <taxon>Burkholderiales</taxon>
        <taxon>Sphaerotilaceae</taxon>
        <taxon>Piscinibacter</taxon>
    </lineage>
</organism>
<dbReference type="KEGG" id="rgu:A4W93_12705"/>
<evidence type="ECO:0000256" key="2">
    <source>
        <dbReference type="ARBA" id="ARBA00023125"/>
    </source>
</evidence>
<dbReference type="SUPFAM" id="SSF52172">
    <property type="entry name" value="CheY-like"/>
    <property type="match status" value="1"/>
</dbReference>
<dbReference type="PROSITE" id="PS50110">
    <property type="entry name" value="RESPONSE_REGULATORY"/>
    <property type="match status" value="1"/>
</dbReference>
<dbReference type="SMART" id="SM00448">
    <property type="entry name" value="REC"/>
    <property type="match status" value="1"/>
</dbReference>
<evidence type="ECO:0000313" key="6">
    <source>
        <dbReference type="EMBL" id="ARN20687.1"/>
    </source>
</evidence>
<gene>
    <name evidence="6" type="ORF">A4W93_12705</name>
</gene>
<dbReference type="Pfam" id="PF00196">
    <property type="entry name" value="GerE"/>
    <property type="match status" value="1"/>
</dbReference>